<dbReference type="OrthoDB" id="1731532at2759"/>
<protein>
    <recommendedName>
        <fullName evidence="2">CCHC-type domain-containing protein</fullName>
    </recommendedName>
</protein>
<dbReference type="InterPro" id="IPR036875">
    <property type="entry name" value="Znf_CCHC_sf"/>
</dbReference>
<proteinExistence type="predicted"/>
<reference evidence="3 4" key="1">
    <citation type="submission" date="2018-04" db="EMBL/GenBank/DDBJ databases">
        <authorList>
            <person name="Vogel A."/>
        </authorList>
    </citation>
    <scope>NUCLEOTIDE SEQUENCE [LARGE SCALE GENOMIC DNA]</scope>
</reference>
<dbReference type="AlphaFoldDB" id="A0A484L2W2"/>
<sequence>MISTMTSELQKHHDSMKAYDMILHLRQLYQGQARHERFQISKALFGCKLPVGNPVGPHVLKMIGYVETLEKLGFSLRQELATDLILQSFLELYKQFVVNYEMRGFDKLLPKLLKMSQTAEKCLTKGKGSSVLLIQGGKVKKKKFRKFGTKGKGKIKHESTSSNLKPKGGVAKDSRCHHCGKQGHWRRNCKDYLAFKKKEGDASASGAEEKLMGLIQNGECSEEPDSRLSLQDNRFTRNFPNLDIF</sequence>
<dbReference type="Proteomes" id="UP000595140">
    <property type="component" value="Unassembled WGS sequence"/>
</dbReference>
<dbReference type="Gene3D" id="4.10.60.10">
    <property type="entry name" value="Zinc finger, CCHC-type"/>
    <property type="match status" value="1"/>
</dbReference>
<dbReference type="GO" id="GO:0008270">
    <property type="term" value="F:zinc ion binding"/>
    <property type="evidence" value="ECO:0007669"/>
    <property type="project" value="UniProtKB-KW"/>
</dbReference>
<dbReference type="SUPFAM" id="SSF57756">
    <property type="entry name" value="Retrovirus zinc finger-like domains"/>
    <property type="match status" value="1"/>
</dbReference>
<gene>
    <name evidence="3" type="ORF">CCAM_LOCUS12406</name>
</gene>
<feature type="domain" description="CCHC-type" evidence="2">
    <location>
        <begin position="175"/>
        <end position="191"/>
    </location>
</feature>
<dbReference type="Pfam" id="PF14223">
    <property type="entry name" value="Retrotran_gag_2"/>
    <property type="match status" value="1"/>
</dbReference>
<dbReference type="GO" id="GO:0003676">
    <property type="term" value="F:nucleic acid binding"/>
    <property type="evidence" value="ECO:0007669"/>
    <property type="project" value="InterPro"/>
</dbReference>
<keyword evidence="1" id="KW-0479">Metal-binding</keyword>
<keyword evidence="1" id="KW-0863">Zinc-finger</keyword>
<organism evidence="3 4">
    <name type="scientific">Cuscuta campestris</name>
    <dbReference type="NCBI Taxonomy" id="132261"/>
    <lineage>
        <taxon>Eukaryota</taxon>
        <taxon>Viridiplantae</taxon>
        <taxon>Streptophyta</taxon>
        <taxon>Embryophyta</taxon>
        <taxon>Tracheophyta</taxon>
        <taxon>Spermatophyta</taxon>
        <taxon>Magnoliopsida</taxon>
        <taxon>eudicotyledons</taxon>
        <taxon>Gunneridae</taxon>
        <taxon>Pentapetalae</taxon>
        <taxon>asterids</taxon>
        <taxon>lamiids</taxon>
        <taxon>Solanales</taxon>
        <taxon>Convolvulaceae</taxon>
        <taxon>Cuscuteae</taxon>
        <taxon>Cuscuta</taxon>
        <taxon>Cuscuta subgen. Grammica</taxon>
        <taxon>Cuscuta sect. Cleistogrammica</taxon>
    </lineage>
</organism>
<keyword evidence="4" id="KW-1185">Reference proteome</keyword>
<evidence type="ECO:0000313" key="4">
    <source>
        <dbReference type="Proteomes" id="UP000595140"/>
    </source>
</evidence>
<dbReference type="EMBL" id="OOIL02000923">
    <property type="protein sequence ID" value="VFQ70630.1"/>
    <property type="molecule type" value="Genomic_DNA"/>
</dbReference>
<dbReference type="PROSITE" id="PS50158">
    <property type="entry name" value="ZF_CCHC"/>
    <property type="match status" value="1"/>
</dbReference>
<accession>A0A484L2W2</accession>
<dbReference type="InterPro" id="IPR001878">
    <property type="entry name" value="Znf_CCHC"/>
</dbReference>
<evidence type="ECO:0000313" key="3">
    <source>
        <dbReference type="EMBL" id="VFQ70630.1"/>
    </source>
</evidence>
<evidence type="ECO:0000256" key="1">
    <source>
        <dbReference type="PROSITE-ProRule" id="PRU00047"/>
    </source>
</evidence>
<name>A0A484L2W2_9ASTE</name>
<evidence type="ECO:0000259" key="2">
    <source>
        <dbReference type="PROSITE" id="PS50158"/>
    </source>
</evidence>
<keyword evidence="1" id="KW-0862">Zinc</keyword>